<reference evidence="1" key="1">
    <citation type="submission" date="2015-06" db="UniProtKB">
        <authorList>
            <consortium name="EnsemblPlants"/>
        </authorList>
    </citation>
    <scope>IDENTIFICATION</scope>
</reference>
<evidence type="ECO:0000313" key="1">
    <source>
        <dbReference type="EnsemblPlants" id="EMT11645"/>
    </source>
</evidence>
<protein>
    <submittedName>
        <fullName evidence="1">Uncharacterized protein</fullName>
    </submittedName>
</protein>
<sequence>MVRPRDDPRFEASLCLPPDAVDLLSSGSTHLHPSPSSSSWALLDSLAYMVPPGGAVRNRSTAQTLMPDGRTIEVTFFLADPPRRSYWWISVCPDSAADTEQQDQDDANPFDSIPKIVSSAEDLALIQVRLTTSKHLLWLVYSARGLPSLVLLPDIHDDHQLLMEPYGISTDSNNGFVLAALSYNYEVDAQYDLHLFSYVRSIWTCNRRRLAVDYGWTRKPHRVLPDKVIALGDGLLGWVDLWEGILICDVKDPKATARFVPMPTLLPGNQDLYSKDYSSALSLRDVTFGHGHIRCVEIEQLLRPKPKATPVVHDPSTLLLLFDSQSPMVPEKVKYDVVGWRLITWFRALTWGHWQRGTILHSDELGIVSWKDLETCTPVLPLCDDHDKNAVYLISMLKNRRPQDETAWMVAVDTNTKSLPHEPMPFSTDRSSPDYPNLIPCALTRYLMP</sequence>
<accession>M8BD93</accession>
<dbReference type="InterPro" id="IPR011676">
    <property type="entry name" value="DUF1618"/>
</dbReference>
<proteinExistence type="predicted"/>
<organism evidence="1">
    <name type="scientific">Aegilops tauschii</name>
    <name type="common">Tausch's goatgrass</name>
    <name type="synonym">Aegilops squarrosa</name>
    <dbReference type="NCBI Taxonomy" id="37682"/>
    <lineage>
        <taxon>Eukaryota</taxon>
        <taxon>Viridiplantae</taxon>
        <taxon>Streptophyta</taxon>
        <taxon>Embryophyta</taxon>
        <taxon>Tracheophyta</taxon>
        <taxon>Spermatophyta</taxon>
        <taxon>Magnoliopsida</taxon>
        <taxon>Liliopsida</taxon>
        <taxon>Poales</taxon>
        <taxon>Poaceae</taxon>
        <taxon>BOP clade</taxon>
        <taxon>Pooideae</taxon>
        <taxon>Triticodae</taxon>
        <taxon>Triticeae</taxon>
        <taxon>Triticinae</taxon>
        <taxon>Aegilops</taxon>
    </lineage>
</organism>
<name>M8BD93_AEGTA</name>
<dbReference type="AlphaFoldDB" id="M8BD93"/>
<dbReference type="PANTHER" id="PTHR33074">
    <property type="entry name" value="EXPRESSED PROTEIN-RELATED"/>
    <property type="match status" value="1"/>
</dbReference>
<dbReference type="EnsemblPlants" id="EMT11645">
    <property type="protein sequence ID" value="EMT11645"/>
    <property type="gene ID" value="F775_03050"/>
</dbReference>
<dbReference type="PANTHER" id="PTHR33074:SF140">
    <property type="entry name" value="DUF1618 DOMAIN-CONTAINING PROTEIN"/>
    <property type="match status" value="1"/>
</dbReference>
<dbReference type="Pfam" id="PF07762">
    <property type="entry name" value="DUF1618"/>
    <property type="match status" value="1"/>
</dbReference>